<dbReference type="CDD" id="cd12685">
    <property type="entry name" value="RRM_RBM20"/>
    <property type="match status" value="1"/>
</dbReference>
<evidence type="ECO:0000259" key="8">
    <source>
        <dbReference type="PROSITE" id="PS50102"/>
    </source>
</evidence>
<feature type="region of interest" description="Disordered" evidence="7">
    <location>
        <begin position="850"/>
        <end position="896"/>
    </location>
</feature>
<feature type="compositionally biased region" description="Basic and acidic residues" evidence="7">
    <location>
        <begin position="561"/>
        <end position="583"/>
    </location>
</feature>
<keyword evidence="5" id="KW-0539">Nucleus</keyword>
<feature type="compositionally biased region" description="Polar residues" evidence="7">
    <location>
        <begin position="527"/>
        <end position="547"/>
    </location>
</feature>
<feature type="compositionally biased region" description="Basic and acidic residues" evidence="7">
    <location>
        <begin position="956"/>
        <end position="969"/>
    </location>
</feature>
<reference evidence="10" key="3">
    <citation type="submission" date="2016-05" db="EMBL/GenBank/DDBJ databases">
        <title>WGS assembly of Xenopus tropicalis.</title>
        <authorList>
            <person name="Sessions A."/>
            <person name="Jenkins J."/>
            <person name="Mitros T."/>
            <person name="Lyons J.T."/>
            <person name="Dichmann D.S."/>
            <person name="Robert J."/>
            <person name="Harland R.M."/>
            <person name="Rokhsar D.S."/>
        </authorList>
    </citation>
    <scope>NUCLEOTIDE SEQUENCE</scope>
    <source>
        <strain evidence="10">Nigerian</strain>
    </source>
</reference>
<dbReference type="InterPro" id="IPR034790">
    <property type="entry name" value="RBM20_RRM"/>
</dbReference>
<dbReference type="SMART" id="SM00360">
    <property type="entry name" value="RRM"/>
    <property type="match status" value="1"/>
</dbReference>
<dbReference type="InterPro" id="IPR003604">
    <property type="entry name" value="Matrin/U1-like-C_Znf_C2H2"/>
</dbReference>
<comment type="subcellular location">
    <subcellularLocation>
        <location evidence="1">Nucleus</location>
    </subcellularLocation>
</comment>
<dbReference type="InterPro" id="IPR035979">
    <property type="entry name" value="RBD_domain_sf"/>
</dbReference>
<feature type="compositionally biased region" description="Basic and acidic residues" evidence="7">
    <location>
        <begin position="702"/>
        <end position="725"/>
    </location>
</feature>
<evidence type="ECO:0000256" key="2">
    <source>
        <dbReference type="ARBA" id="ARBA00022723"/>
    </source>
</evidence>
<keyword evidence="3" id="KW-0863">Zinc-finger</keyword>
<dbReference type="InterPro" id="IPR012677">
    <property type="entry name" value="Nucleotide-bd_a/b_plait_sf"/>
</dbReference>
<feature type="compositionally biased region" description="Basic and acidic residues" evidence="7">
    <location>
        <begin position="625"/>
        <end position="676"/>
    </location>
</feature>
<feature type="region of interest" description="Disordered" evidence="7">
    <location>
        <begin position="208"/>
        <end position="292"/>
    </location>
</feature>
<dbReference type="InterPro" id="IPR000690">
    <property type="entry name" value="Matrin/U1-C_Znf_C2H2"/>
</dbReference>
<feature type="compositionally biased region" description="Basic and acidic residues" evidence="7">
    <location>
        <begin position="929"/>
        <end position="946"/>
    </location>
</feature>
<feature type="compositionally biased region" description="Polar residues" evidence="7">
    <location>
        <begin position="271"/>
        <end position="280"/>
    </location>
</feature>
<dbReference type="PANTHER" id="PTHR15592">
    <property type="entry name" value="MATRIN 3/NUCLEAR PROTEIN 220-RELATED"/>
    <property type="match status" value="1"/>
</dbReference>
<dbReference type="PROSITE" id="PS50102">
    <property type="entry name" value="RRM"/>
    <property type="match status" value="1"/>
</dbReference>
<feature type="region of interest" description="Disordered" evidence="7">
    <location>
        <begin position="500"/>
        <end position="583"/>
    </location>
</feature>
<feature type="compositionally biased region" description="Basic and acidic residues" evidence="7">
    <location>
        <begin position="868"/>
        <end position="888"/>
    </location>
</feature>
<dbReference type="EMBL" id="KV460574">
    <property type="protein sequence ID" value="OCA16708.1"/>
    <property type="molecule type" value="Genomic_DNA"/>
</dbReference>
<dbReference type="InterPro" id="IPR000504">
    <property type="entry name" value="RRM_dom"/>
</dbReference>
<evidence type="ECO:0000313" key="10">
    <source>
        <dbReference type="EMBL" id="OCA16708.1"/>
    </source>
</evidence>
<keyword evidence="2" id="KW-0479">Metal-binding</keyword>
<feature type="compositionally biased region" description="Basic and acidic residues" evidence="7">
    <location>
        <begin position="600"/>
        <end position="617"/>
    </location>
</feature>
<evidence type="ECO:0000256" key="1">
    <source>
        <dbReference type="ARBA" id="ARBA00004123"/>
    </source>
</evidence>
<dbReference type="Gene3D" id="3.30.70.330">
    <property type="match status" value="1"/>
</dbReference>
<evidence type="ECO:0000256" key="5">
    <source>
        <dbReference type="ARBA" id="ARBA00023242"/>
    </source>
</evidence>
<feature type="region of interest" description="Disordered" evidence="7">
    <location>
        <begin position="928"/>
        <end position="975"/>
    </location>
</feature>
<dbReference type="GO" id="GO:0003723">
    <property type="term" value="F:RNA binding"/>
    <property type="evidence" value="ECO:0007669"/>
    <property type="project" value="UniProtKB-UniRule"/>
</dbReference>
<dbReference type="OrthoDB" id="8949749at2759"/>
<dbReference type="SMART" id="SM00451">
    <property type="entry name" value="ZnF_U1"/>
    <property type="match status" value="2"/>
</dbReference>
<feature type="region of interest" description="Disordered" evidence="7">
    <location>
        <begin position="600"/>
        <end position="761"/>
    </location>
</feature>
<feature type="domain" description="RRM" evidence="8">
    <location>
        <begin position="397"/>
        <end position="472"/>
    </location>
</feature>
<proteinExistence type="predicted"/>
<keyword evidence="6" id="KW-0694">RNA-binding</keyword>
<protein>
    <recommendedName>
        <fullName evidence="11">RNA binding motif protein 20</fullName>
    </recommendedName>
</protein>
<organism evidence="10">
    <name type="scientific">Xenopus tropicalis</name>
    <name type="common">Western clawed frog</name>
    <name type="synonym">Silurana tropicalis</name>
    <dbReference type="NCBI Taxonomy" id="8364"/>
    <lineage>
        <taxon>Eukaryota</taxon>
        <taxon>Metazoa</taxon>
        <taxon>Chordata</taxon>
        <taxon>Craniata</taxon>
        <taxon>Vertebrata</taxon>
        <taxon>Euteleostomi</taxon>
        <taxon>Amphibia</taxon>
        <taxon>Batrachia</taxon>
        <taxon>Anura</taxon>
        <taxon>Pipoidea</taxon>
        <taxon>Pipidae</taxon>
        <taxon>Xenopodinae</taxon>
        <taxon>Xenopus</taxon>
        <taxon>Silurana</taxon>
    </lineage>
</organism>
<dbReference type="GO" id="GO:0008270">
    <property type="term" value="F:zinc ion binding"/>
    <property type="evidence" value="ECO:0007669"/>
    <property type="project" value="UniProtKB-KW"/>
</dbReference>
<evidence type="ECO:0000259" key="9">
    <source>
        <dbReference type="PROSITE" id="PS50171"/>
    </source>
</evidence>
<dbReference type="GO" id="GO:0005634">
    <property type="term" value="C:nucleus"/>
    <property type="evidence" value="ECO:0007669"/>
    <property type="project" value="UniProtKB-SubCell"/>
</dbReference>
<reference evidence="10" key="2">
    <citation type="journal article" date="2010" name="Science">
        <title>The genome of the Western clawed frog Xenopus tropicalis.</title>
        <authorList>
            <person name="Hellsten U."/>
            <person name="Harland R.M."/>
            <person name="Gilchrist M.J."/>
            <person name="Hendrix D."/>
            <person name="Jurka J."/>
            <person name="Kapitonov V."/>
            <person name="Ovcharenko I."/>
            <person name="Putnam N.H."/>
            <person name="Shu S."/>
            <person name="Taher L."/>
            <person name="Blitz I.L."/>
            <person name="Blumberg B."/>
            <person name="Dichmann D.S."/>
            <person name="Dubchak I."/>
            <person name="Amaya E."/>
            <person name="Detter J.C."/>
            <person name="Fletcher R."/>
            <person name="Gerhard D.S."/>
            <person name="Goodstein D."/>
            <person name="Graves T."/>
            <person name="Grigoriev I.V."/>
            <person name="Grimwood J."/>
            <person name="Kawashima T."/>
            <person name="Lindquist E."/>
            <person name="Lucas S.M."/>
            <person name="Mead P.E."/>
            <person name="Mitros T."/>
            <person name="Ogino H."/>
            <person name="Ohta Y."/>
            <person name="Poliakov A.V."/>
            <person name="Pollet N."/>
            <person name="Robert J."/>
            <person name="Salamov A."/>
            <person name="Sater A.K."/>
            <person name="Schmutz J."/>
            <person name="Terry A."/>
            <person name="Vize P.D."/>
            <person name="Warren W.C."/>
            <person name="Wells D."/>
            <person name="Wills A."/>
            <person name="Wilson R.K."/>
            <person name="Zimmerman L.B."/>
            <person name="Zorn A.M."/>
            <person name="Grainger R."/>
            <person name="Grammer T."/>
            <person name="Khokha M.K."/>
            <person name="Richardson P.M."/>
            <person name="Rokhsar D.S."/>
        </authorList>
    </citation>
    <scope>NUCLEOTIDE SEQUENCE [LARGE SCALE GENOMIC DNA]</scope>
    <source>
        <strain evidence="10">Nigerian</strain>
    </source>
</reference>
<evidence type="ECO:0000256" key="6">
    <source>
        <dbReference type="PROSITE-ProRule" id="PRU00176"/>
    </source>
</evidence>
<dbReference type="SUPFAM" id="SSF54928">
    <property type="entry name" value="RNA-binding domain, RBD"/>
    <property type="match status" value="1"/>
</dbReference>
<feature type="domain" description="Matrin-type" evidence="9">
    <location>
        <begin position="998"/>
        <end position="1029"/>
    </location>
</feature>
<evidence type="ECO:0000256" key="7">
    <source>
        <dbReference type="SAM" id="MobiDB-lite"/>
    </source>
</evidence>
<feature type="compositionally biased region" description="Basic and acidic residues" evidence="7">
    <location>
        <begin position="500"/>
        <end position="513"/>
    </location>
</feature>
<accession>A0A803KHB6</accession>
<evidence type="ECO:0000256" key="3">
    <source>
        <dbReference type="ARBA" id="ARBA00022771"/>
    </source>
</evidence>
<sequence length="1064" mass="117836">MCENDPRVLPALSLTSEAMVSRVHPEPASYSCAPFVDNNALSISAPLRGGTPNPLLPSPASLQLAQLQAQLTLQRLKLAQTAVTSNTAAAATVLNQVLSKVAMSQPLFNPLRNAAMMGAHSHAGMNPLGPALSNARLAPSGLPFSAHNSPLAPSHAHNANSMQPFAKGIGGTKAVGFFPGSQGFASDTDSSGYHGLVVGSSVAGAASDGHYGPKHDHLPGFKKDFYDSHGQFRPQKGPNNQWESSRSWQSPSPHYEGRNELYNPEEPTPDTKFSPSSSPTFARHNNGKIPSSALKSLQPQELNDFHGIAPQHLPHICTMCDKKVFNLKDWELHIKGRMHIQNVMSFSETVGLHPVSAEGPGSGEFDPVSNEAVPYLQPGLAFSASALGAKRKPAIGRVVHICNIPEGSCNENDVVNLGLPFGKVTNYILMKSTNQAFLEMAYTEAAEAMVQFYQEKPAMINDEKLLIRMSKRYKELQLKKPGKNVDAVIYNIHSQRERDMFRDTDRYRNERARSRSPVSRSLSPRSHTPSFTSCSSTHSPLSASRTEWGNGREAWDQPAYSRREEEREQGPWRDNGEDKRDRTDHWVHDRKHYSWQLDKQEMDDRMDGPRGHRERYGNHSSSRYKSRDGEYYRKEAKAKTEGKLPDTQEKSKRKEESKSREVKVSSEDTSKKEVRETSPSGEADGSKEKDAAKNQTDVPSKQQEEDKAKESAANEQAEHKDETMDHNSVSPKQADASEEPQAAVKQKEDEWESGSELEGEPWYPTNMEELVTVDEVGEEDLIIEPDITELEEIVPVLPKDTASCIQMCSHGICAIDLECRCSQLTNSACSSPHEASIALSCTSVRESASPESSCYGPDVPDVSLNSEQKSEEMEEHGAARSPHEKESLAESSSSLNKSTNLQSSIYKEDLDNCMALCDRTDSRAAAIDTARDSHNQEESCDKRERVSGLSVSSEVKSAKMQESESKERQSSPSWEQEDVFSELSIPLGVEFVVPRTGFFCKLCGIFYTSEETAKTSHCRSRVHYRNLQSYLSRLAEGCSGKNEMENMVYHEDVGIVPQFEKNRP</sequence>
<name>A0A803KHB6_XENTR</name>
<dbReference type="PROSITE" id="PS50171">
    <property type="entry name" value="ZF_MATRIN"/>
    <property type="match status" value="1"/>
</dbReference>
<feature type="compositionally biased region" description="Polar residues" evidence="7">
    <location>
        <begin position="237"/>
        <end position="252"/>
    </location>
</feature>
<dbReference type="RefSeq" id="XP_002942947.3">
    <property type="nucleotide sequence ID" value="XM_002942901.5"/>
</dbReference>
<feature type="compositionally biased region" description="Low complexity" evidence="7">
    <location>
        <begin position="515"/>
        <end position="526"/>
    </location>
</feature>
<evidence type="ECO:0000256" key="4">
    <source>
        <dbReference type="ARBA" id="ARBA00022833"/>
    </source>
</evidence>
<gene>
    <name evidence="10" type="ORF">XENTR_v90027978mg</name>
</gene>
<reference evidence="10" key="1">
    <citation type="submission" date="2009-11" db="EMBL/GenBank/DDBJ databases">
        <authorList>
            <consortium name="US DOE Joint Genome Institute (JGI-PGF)"/>
            <person name="Ottilar R."/>
            <person name="Schmutz J."/>
            <person name="Salamov A."/>
            <person name="Cheng J.F."/>
            <person name="Lucas S."/>
            <person name="Pitluck S."/>
            <person name="Gundlach H."/>
            <person name="Guo Y."/>
            <person name="Haberer G."/>
            <person name="Nasrallah J."/>
            <person name="Mayer K.F.X."/>
            <person name="van de Peer Y."/>
            <person name="Weigel D."/>
            <person name="Grigoriev I.V."/>
        </authorList>
    </citation>
    <scope>NUCLEOTIDE SEQUENCE</scope>
    <source>
        <strain evidence="10">Nigerian</strain>
    </source>
</reference>
<dbReference type="AlphaFoldDB" id="A0A803KHB6"/>
<feature type="compositionally biased region" description="Basic and acidic residues" evidence="7">
    <location>
        <begin position="211"/>
        <end position="227"/>
    </location>
</feature>
<feature type="compositionally biased region" description="Acidic residues" evidence="7">
    <location>
        <begin position="749"/>
        <end position="759"/>
    </location>
</feature>
<keyword evidence="4" id="KW-0862">Zinc</keyword>
<dbReference type="KEGG" id="xtr:100495938"/>
<evidence type="ECO:0008006" key="11">
    <source>
        <dbReference type="Google" id="ProtNLM"/>
    </source>
</evidence>